<evidence type="ECO:0000256" key="8">
    <source>
        <dbReference type="ARBA" id="ARBA00023224"/>
    </source>
</evidence>
<dbReference type="SMART" id="SM00283">
    <property type="entry name" value="MA"/>
    <property type="match status" value="1"/>
</dbReference>
<dbReference type="SMART" id="SM00304">
    <property type="entry name" value="HAMP"/>
    <property type="match status" value="2"/>
</dbReference>
<keyword evidence="7 12" id="KW-0472">Membrane</keyword>
<evidence type="ECO:0000313" key="16">
    <source>
        <dbReference type="Proteomes" id="UP000050523"/>
    </source>
</evidence>
<keyword evidence="3" id="KW-0488">Methylation</keyword>
<evidence type="ECO:0000256" key="7">
    <source>
        <dbReference type="ARBA" id="ARBA00023136"/>
    </source>
</evidence>
<dbReference type="PRINTS" id="PR00260">
    <property type="entry name" value="CHEMTRNSDUCR"/>
</dbReference>
<evidence type="ECO:0000256" key="6">
    <source>
        <dbReference type="ARBA" id="ARBA00022989"/>
    </source>
</evidence>
<evidence type="ECO:0000256" key="11">
    <source>
        <dbReference type="SAM" id="Coils"/>
    </source>
</evidence>
<keyword evidence="5 12" id="KW-0812">Transmembrane</keyword>
<keyword evidence="11" id="KW-0175">Coiled coil</keyword>
<evidence type="ECO:0000256" key="3">
    <source>
        <dbReference type="ARBA" id="ARBA00022481"/>
    </source>
</evidence>
<evidence type="ECO:0000256" key="2">
    <source>
        <dbReference type="ARBA" id="ARBA00022475"/>
    </source>
</evidence>
<evidence type="ECO:0000256" key="9">
    <source>
        <dbReference type="ARBA" id="ARBA00029447"/>
    </source>
</evidence>
<evidence type="ECO:0000313" key="15">
    <source>
        <dbReference type="EMBL" id="KPY92748.1"/>
    </source>
</evidence>
<evidence type="ECO:0000256" key="5">
    <source>
        <dbReference type="ARBA" id="ARBA00022692"/>
    </source>
</evidence>
<evidence type="ECO:0000256" key="10">
    <source>
        <dbReference type="PROSITE-ProRule" id="PRU00284"/>
    </source>
</evidence>
<keyword evidence="2" id="KW-1003">Cell membrane</keyword>
<dbReference type="InterPro" id="IPR035440">
    <property type="entry name" value="4HB_MCP_dom_sf"/>
</dbReference>
<dbReference type="CDD" id="cd06225">
    <property type="entry name" value="HAMP"/>
    <property type="match status" value="1"/>
</dbReference>
<comment type="caution">
    <text evidence="15">The sequence shown here is derived from an EMBL/GenBank/DDBJ whole genome shotgun (WGS) entry which is preliminary data.</text>
</comment>
<dbReference type="AlphaFoldDB" id="A0AA40P0V7"/>
<comment type="similarity">
    <text evidence="9">Belongs to the methyl-accepting chemotaxis (MCP) protein family.</text>
</comment>
<feature type="domain" description="Methyl-accepting transducer" evidence="13">
    <location>
        <begin position="308"/>
        <end position="544"/>
    </location>
</feature>
<proteinExistence type="inferred from homology"/>
<dbReference type="InterPro" id="IPR004090">
    <property type="entry name" value="Chemotax_Me-accpt_rcpt"/>
</dbReference>
<evidence type="ECO:0000256" key="1">
    <source>
        <dbReference type="ARBA" id="ARBA00004651"/>
    </source>
</evidence>
<keyword evidence="6 12" id="KW-1133">Transmembrane helix</keyword>
<dbReference type="InterPro" id="IPR004089">
    <property type="entry name" value="MCPsignal_dom"/>
</dbReference>
<dbReference type="FunFam" id="1.10.287.950:FF:000001">
    <property type="entry name" value="Methyl-accepting chemotaxis sensory transducer"/>
    <property type="match status" value="1"/>
</dbReference>
<dbReference type="PROSITE" id="PS50885">
    <property type="entry name" value="HAMP"/>
    <property type="match status" value="1"/>
</dbReference>
<accession>A0AA40P0V7</accession>
<dbReference type="Proteomes" id="UP000050523">
    <property type="component" value="Unassembled WGS sequence"/>
</dbReference>
<dbReference type="GO" id="GO:0005886">
    <property type="term" value="C:plasma membrane"/>
    <property type="evidence" value="ECO:0007669"/>
    <property type="project" value="UniProtKB-SubCell"/>
</dbReference>
<dbReference type="SUPFAM" id="SSF58104">
    <property type="entry name" value="Methyl-accepting chemotaxis protein (MCP) signaling domain"/>
    <property type="match status" value="1"/>
</dbReference>
<evidence type="ECO:0000259" key="14">
    <source>
        <dbReference type="PROSITE" id="PS50885"/>
    </source>
</evidence>
<feature type="transmembrane region" description="Helical" evidence="12">
    <location>
        <begin position="226"/>
        <end position="249"/>
    </location>
</feature>
<feature type="coiled-coil region" evidence="11">
    <location>
        <begin position="298"/>
        <end position="325"/>
    </location>
</feature>
<dbReference type="PROSITE" id="PS50111">
    <property type="entry name" value="CHEMOTAXIS_TRANSDUC_2"/>
    <property type="match status" value="1"/>
</dbReference>
<evidence type="ECO:0000259" key="13">
    <source>
        <dbReference type="PROSITE" id="PS50111"/>
    </source>
</evidence>
<dbReference type="InterPro" id="IPR024478">
    <property type="entry name" value="HlyB_4HB_MCP"/>
</dbReference>
<evidence type="ECO:0000256" key="12">
    <source>
        <dbReference type="SAM" id="Phobius"/>
    </source>
</evidence>
<dbReference type="EMBL" id="LJRO01000438">
    <property type="protein sequence ID" value="KPY92748.1"/>
    <property type="molecule type" value="Genomic_DNA"/>
</dbReference>
<dbReference type="Gene3D" id="1.10.287.950">
    <property type="entry name" value="Methyl-accepting chemotaxis protein"/>
    <property type="match status" value="1"/>
</dbReference>
<dbReference type="GO" id="GO:0007165">
    <property type="term" value="P:signal transduction"/>
    <property type="evidence" value="ECO:0007669"/>
    <property type="project" value="UniProtKB-KW"/>
</dbReference>
<reference evidence="15 16" key="1">
    <citation type="submission" date="2015-09" db="EMBL/GenBank/DDBJ databases">
        <title>Genome announcement of multiple Pseudomonas syringae strains.</title>
        <authorList>
            <person name="Thakur S."/>
            <person name="Wang P.W."/>
            <person name="Gong Y."/>
            <person name="Weir B.S."/>
            <person name="Guttman D.S."/>
        </authorList>
    </citation>
    <scope>NUCLEOTIDE SEQUENCE [LARGE SCALE GENOMIC DNA]</scope>
    <source>
        <strain evidence="15 16">ICMP9151</strain>
    </source>
</reference>
<name>A0AA40P0V7_9PSED</name>
<gene>
    <name evidence="15" type="ORF">ALO43_00873</name>
</gene>
<dbReference type="PANTHER" id="PTHR32089">
    <property type="entry name" value="METHYL-ACCEPTING CHEMOTAXIS PROTEIN MCPB"/>
    <property type="match status" value="1"/>
</dbReference>
<dbReference type="Pfam" id="PF00015">
    <property type="entry name" value="MCPsignal"/>
    <property type="match status" value="1"/>
</dbReference>
<keyword evidence="4" id="KW-0145">Chemotaxis</keyword>
<evidence type="ECO:0000256" key="4">
    <source>
        <dbReference type="ARBA" id="ARBA00022500"/>
    </source>
</evidence>
<dbReference type="GO" id="GO:0004888">
    <property type="term" value="F:transmembrane signaling receptor activity"/>
    <property type="evidence" value="ECO:0007669"/>
    <property type="project" value="InterPro"/>
</dbReference>
<dbReference type="SUPFAM" id="SSF47170">
    <property type="entry name" value="Aspartate receptor, ligand-binding domain"/>
    <property type="match status" value="1"/>
</dbReference>
<organism evidence="15 16">
    <name type="scientific">Pseudomonas tremae</name>
    <dbReference type="NCBI Taxonomy" id="200454"/>
    <lineage>
        <taxon>Bacteria</taxon>
        <taxon>Pseudomonadati</taxon>
        <taxon>Pseudomonadota</taxon>
        <taxon>Gammaproteobacteria</taxon>
        <taxon>Pseudomonadales</taxon>
        <taxon>Pseudomonadaceae</taxon>
        <taxon>Pseudomonas</taxon>
    </lineage>
</organism>
<dbReference type="GO" id="GO:0006935">
    <property type="term" value="P:chemotaxis"/>
    <property type="evidence" value="ECO:0007669"/>
    <property type="project" value="UniProtKB-KW"/>
</dbReference>
<dbReference type="Pfam" id="PF00672">
    <property type="entry name" value="HAMP"/>
    <property type="match status" value="1"/>
</dbReference>
<sequence length="580" mass="61727">MPLVATYCRKGSSWPIQLHYPSSSDREIKEGCTAMNLLRGTMLSTRLISAFVVCAVVTLGVGLVGYMGITGLKNSVDGIVSNNLVSVYNTSNARSNAIAHYRDLHRALLYKYAKADQAKYDEVLKSIADNQKEVEQLFNAYRQTPLEDDEKAAGDQFEKDWPAYINASSRVIGLAANGDLESASRVFAQEVDPAYKNANDELKIIVASNKRQSDDVALEAAKTSSAAYGSLGIGVVIAFVAAIILGLLVTRSITRPLSGALRTAKQVADGDLSQKIDVNGNDEISTLQSALSTMQVNLRDTIKEIAGAADQLASASEELNAVTEESSKALIRQNDEIQQAATAVNQMTAAVEEVARNASGASESSEETSRSAIEGRDQVKNAVGSVNTMAEQISQSTEKVTVLATRVNEITGVLAVIQSIAQQTNLLALNAAIEAARAGEQGRGFAVVADEVRALAHRTQASTADIEAMMAQIRAGADEAVIAMNNSRSLAGETRDQAIQAGYALDRITEGVSMINEKNLVIASAAEEQAHVAREVDRNLVNIQDISTQTATGAHQTNASSAELSRLAASFGVLVNKFKT</sequence>
<feature type="transmembrane region" description="Helical" evidence="12">
    <location>
        <begin position="47"/>
        <end position="69"/>
    </location>
</feature>
<dbReference type="PANTHER" id="PTHR32089:SF120">
    <property type="entry name" value="METHYL-ACCEPTING CHEMOTAXIS PROTEIN TLPQ"/>
    <property type="match status" value="1"/>
</dbReference>
<feature type="domain" description="HAMP" evidence="14">
    <location>
        <begin position="251"/>
        <end position="303"/>
    </location>
</feature>
<dbReference type="InterPro" id="IPR003660">
    <property type="entry name" value="HAMP_dom"/>
</dbReference>
<comment type="subcellular location">
    <subcellularLocation>
        <location evidence="1">Cell membrane</location>
        <topology evidence="1">Multi-pass membrane protein</topology>
    </subcellularLocation>
</comment>
<keyword evidence="8 10" id="KW-0807">Transducer</keyword>
<protein>
    <submittedName>
        <fullName evidence="15">Methyl-accepting chemotaxis protein</fullName>
    </submittedName>
</protein>
<dbReference type="Pfam" id="PF12729">
    <property type="entry name" value="4HB_MCP_1"/>
    <property type="match status" value="1"/>
</dbReference>